<gene>
    <name evidence="2" type="ORF">ACJIZ3_016249</name>
</gene>
<dbReference type="AlphaFoldDB" id="A0ABD3RT34"/>
<feature type="region of interest" description="Disordered" evidence="1">
    <location>
        <begin position="1"/>
        <end position="26"/>
    </location>
</feature>
<accession>A0ABD3RT34</accession>
<evidence type="ECO:0000313" key="2">
    <source>
        <dbReference type="EMBL" id="KAL3814981.1"/>
    </source>
</evidence>
<protein>
    <submittedName>
        <fullName evidence="2">Uncharacterized protein</fullName>
    </submittedName>
</protein>
<comment type="caution">
    <text evidence="2">The sequence shown here is derived from an EMBL/GenBank/DDBJ whole genome shotgun (WGS) entry which is preliminary data.</text>
</comment>
<dbReference type="EMBL" id="JBJXBP010000008">
    <property type="protein sequence ID" value="KAL3814981.1"/>
    <property type="molecule type" value="Genomic_DNA"/>
</dbReference>
<evidence type="ECO:0000313" key="3">
    <source>
        <dbReference type="Proteomes" id="UP001634393"/>
    </source>
</evidence>
<evidence type="ECO:0000256" key="1">
    <source>
        <dbReference type="SAM" id="MobiDB-lite"/>
    </source>
</evidence>
<proteinExistence type="predicted"/>
<reference evidence="2 3" key="1">
    <citation type="submission" date="2024-12" db="EMBL/GenBank/DDBJ databases">
        <title>The unique morphological basis and parallel evolutionary history of personate flowers in Penstemon.</title>
        <authorList>
            <person name="Depatie T.H."/>
            <person name="Wessinger C.A."/>
        </authorList>
    </citation>
    <scope>NUCLEOTIDE SEQUENCE [LARGE SCALE GENOMIC DNA]</scope>
    <source>
        <strain evidence="2">WTNN_2</strain>
        <tissue evidence="2">Leaf</tissue>
    </source>
</reference>
<name>A0ABD3RT34_9LAMI</name>
<keyword evidence="3" id="KW-1185">Reference proteome</keyword>
<dbReference type="Proteomes" id="UP001634393">
    <property type="component" value="Unassembled WGS sequence"/>
</dbReference>
<organism evidence="2 3">
    <name type="scientific">Penstemon smallii</name>
    <dbReference type="NCBI Taxonomy" id="265156"/>
    <lineage>
        <taxon>Eukaryota</taxon>
        <taxon>Viridiplantae</taxon>
        <taxon>Streptophyta</taxon>
        <taxon>Embryophyta</taxon>
        <taxon>Tracheophyta</taxon>
        <taxon>Spermatophyta</taxon>
        <taxon>Magnoliopsida</taxon>
        <taxon>eudicotyledons</taxon>
        <taxon>Gunneridae</taxon>
        <taxon>Pentapetalae</taxon>
        <taxon>asterids</taxon>
        <taxon>lamiids</taxon>
        <taxon>Lamiales</taxon>
        <taxon>Plantaginaceae</taxon>
        <taxon>Cheloneae</taxon>
        <taxon>Penstemon</taxon>
    </lineage>
</organism>
<sequence>MKGDSSPVIGSDPITTAAAPSPNRAAPTRSYGRDLFGGCEEDSASWIIFGDVFGDSEASDAAIAAEEVEHYATDVVSEAEFRGEVEIAPGEADFARGDVDNVSYVCDWKFNQILILSFSTYCTSDTSVHLFEWGFKYESPHFGG</sequence>